<dbReference type="Pfam" id="PF09288">
    <property type="entry name" value="UBA_3"/>
    <property type="match status" value="1"/>
</dbReference>
<dbReference type="SMART" id="SM00212">
    <property type="entry name" value="UBCc"/>
    <property type="match status" value="1"/>
</dbReference>
<evidence type="ECO:0000256" key="13">
    <source>
        <dbReference type="PROSITE-ProRule" id="PRU10133"/>
    </source>
</evidence>
<dbReference type="SUPFAM" id="SSF46934">
    <property type="entry name" value="UBA-like"/>
    <property type="match status" value="1"/>
</dbReference>
<dbReference type="PROSITE" id="PS00183">
    <property type="entry name" value="UBC_1"/>
    <property type="match status" value="1"/>
</dbReference>
<dbReference type="RefSeq" id="XP_056548663.1">
    <property type="nucleotide sequence ID" value="XM_056685057.1"/>
</dbReference>
<evidence type="ECO:0000256" key="7">
    <source>
        <dbReference type="ARBA" id="ARBA00039884"/>
    </source>
</evidence>
<feature type="compositionally biased region" description="Basic and acidic residues" evidence="15">
    <location>
        <begin position="9"/>
        <end position="20"/>
    </location>
</feature>
<dbReference type="InterPro" id="IPR000608">
    <property type="entry name" value="UBC"/>
</dbReference>
<feature type="compositionally biased region" description="Basic and acidic residues" evidence="15">
    <location>
        <begin position="641"/>
        <end position="659"/>
    </location>
</feature>
<evidence type="ECO:0000313" key="18">
    <source>
        <dbReference type="Proteomes" id="UP001149163"/>
    </source>
</evidence>
<dbReference type="InterPro" id="IPR009060">
    <property type="entry name" value="UBA-like_sf"/>
</dbReference>
<feature type="domain" description="UBC core" evidence="16">
    <location>
        <begin position="4"/>
        <end position="153"/>
    </location>
</feature>
<evidence type="ECO:0000313" key="17">
    <source>
        <dbReference type="EMBL" id="KAJ5177055.1"/>
    </source>
</evidence>
<name>A0A9W9IJZ3_9EURO</name>
<dbReference type="CDD" id="cd23800">
    <property type="entry name" value="UBCc_UBE2K"/>
    <property type="match status" value="1"/>
</dbReference>
<evidence type="ECO:0000256" key="12">
    <source>
        <dbReference type="ARBA" id="ARBA00077197"/>
    </source>
</evidence>
<dbReference type="GO" id="GO:0005524">
    <property type="term" value="F:ATP binding"/>
    <property type="evidence" value="ECO:0007669"/>
    <property type="project" value="UniProtKB-KW"/>
</dbReference>
<dbReference type="SUPFAM" id="SSF47954">
    <property type="entry name" value="Cyclin-like"/>
    <property type="match status" value="2"/>
</dbReference>
<dbReference type="Pfam" id="PF16899">
    <property type="entry name" value="Cyclin_C_2"/>
    <property type="match status" value="1"/>
</dbReference>
<dbReference type="InterPro" id="IPR023313">
    <property type="entry name" value="UBQ-conjugating_AS"/>
</dbReference>
<evidence type="ECO:0000256" key="6">
    <source>
        <dbReference type="ARBA" id="ARBA00023127"/>
    </source>
</evidence>
<protein>
    <recommendedName>
        <fullName evidence="11">Ubiquitin-conjugating enzyme E2 1</fullName>
        <ecNumber evidence="1">2.3.2.23</ecNumber>
    </recommendedName>
    <alternativeName>
        <fullName evidence="12">E2 ubiquitin-conjugating enzyme 1</fullName>
    </alternativeName>
    <alternativeName>
        <fullName evidence="9">E2 ubiquitin-conjugating enzyme 2</fullName>
    </alternativeName>
    <alternativeName>
        <fullName evidence="10">Ubiquitin carrier protein UBC2</fullName>
    </alternativeName>
    <alternativeName>
        <fullName evidence="7">Ubiquitin-conjugating enzyme E2 2</fullName>
    </alternativeName>
    <alternativeName>
        <fullName evidence="8">Ubiquitin-protein ligase UBC2</fullName>
    </alternativeName>
</protein>
<evidence type="ECO:0000256" key="3">
    <source>
        <dbReference type="ARBA" id="ARBA00022741"/>
    </source>
</evidence>
<dbReference type="Gene3D" id="3.10.110.10">
    <property type="entry name" value="Ubiquitin Conjugating Enzyme"/>
    <property type="match status" value="1"/>
</dbReference>
<evidence type="ECO:0000256" key="2">
    <source>
        <dbReference type="ARBA" id="ARBA00022679"/>
    </source>
</evidence>
<reference evidence="17" key="2">
    <citation type="journal article" date="2023" name="IMA Fungus">
        <title>Comparative genomic study of the Penicillium genus elucidates a diverse pangenome and 15 lateral gene transfer events.</title>
        <authorList>
            <person name="Petersen C."/>
            <person name="Sorensen T."/>
            <person name="Nielsen M.R."/>
            <person name="Sondergaard T.E."/>
            <person name="Sorensen J.L."/>
            <person name="Fitzpatrick D.A."/>
            <person name="Frisvad J.C."/>
            <person name="Nielsen K.L."/>
        </authorList>
    </citation>
    <scope>NUCLEOTIDE SEQUENCE</scope>
    <source>
        <strain evidence="17">IBT 26290</strain>
    </source>
</reference>
<feature type="region of interest" description="Disordered" evidence="15">
    <location>
        <begin position="618"/>
        <end position="675"/>
    </location>
</feature>
<dbReference type="GeneID" id="81424233"/>
<dbReference type="FunFam" id="1.10.472.10:FF:000095">
    <property type="entry name" value="Cyclin Ccl1, putative (AFU_orthologue AFUA_5G07030)"/>
    <property type="match status" value="1"/>
</dbReference>
<dbReference type="Gene3D" id="1.10.472.10">
    <property type="entry name" value="Cyclin-like"/>
    <property type="match status" value="1"/>
</dbReference>
<dbReference type="GO" id="GO:0061631">
    <property type="term" value="F:ubiquitin conjugating enzyme activity"/>
    <property type="evidence" value="ECO:0007669"/>
    <property type="project" value="UniProtKB-EC"/>
</dbReference>
<dbReference type="InterPro" id="IPR036915">
    <property type="entry name" value="Cyclin-like_sf"/>
</dbReference>
<evidence type="ECO:0000256" key="14">
    <source>
        <dbReference type="RuleBase" id="RU000383"/>
    </source>
</evidence>
<keyword evidence="3" id="KW-0547">Nucleotide-binding</keyword>
<feature type="active site" description="Glycyl thioester intermediate" evidence="13">
    <location>
        <position position="91"/>
    </location>
</feature>
<dbReference type="CDD" id="cd20525">
    <property type="entry name" value="CYCLIN_CCNH_rpt2"/>
    <property type="match status" value="1"/>
</dbReference>
<dbReference type="AlphaFoldDB" id="A0A9W9IJZ3"/>
<dbReference type="SMART" id="SM00385">
    <property type="entry name" value="CYCLIN"/>
    <property type="match status" value="1"/>
</dbReference>
<organism evidence="17 18">
    <name type="scientific">Penicillium canariense</name>
    <dbReference type="NCBI Taxonomy" id="189055"/>
    <lineage>
        <taxon>Eukaryota</taxon>
        <taxon>Fungi</taxon>
        <taxon>Dikarya</taxon>
        <taxon>Ascomycota</taxon>
        <taxon>Pezizomycotina</taxon>
        <taxon>Eurotiomycetes</taxon>
        <taxon>Eurotiomycetidae</taxon>
        <taxon>Eurotiales</taxon>
        <taxon>Aspergillaceae</taxon>
        <taxon>Penicillium</taxon>
    </lineage>
</organism>
<dbReference type="PROSITE" id="PS50127">
    <property type="entry name" value="UBC_2"/>
    <property type="match status" value="1"/>
</dbReference>
<evidence type="ECO:0000256" key="8">
    <source>
        <dbReference type="ARBA" id="ARBA00041569"/>
    </source>
</evidence>
<evidence type="ECO:0000259" key="16">
    <source>
        <dbReference type="PROSITE" id="PS50127"/>
    </source>
</evidence>
<dbReference type="InterPro" id="IPR013763">
    <property type="entry name" value="Cyclin-like_dom"/>
</dbReference>
<dbReference type="SUPFAM" id="SSF54495">
    <property type="entry name" value="UBC-like"/>
    <property type="match status" value="1"/>
</dbReference>
<reference evidence="17" key="1">
    <citation type="submission" date="2022-11" db="EMBL/GenBank/DDBJ databases">
        <authorList>
            <person name="Petersen C."/>
        </authorList>
    </citation>
    <scope>NUCLEOTIDE SEQUENCE</scope>
    <source>
        <strain evidence="17">IBT 26290</strain>
    </source>
</reference>
<dbReference type="EC" id="2.3.2.23" evidence="1"/>
<feature type="region of interest" description="Disordered" evidence="15">
    <location>
        <begin position="302"/>
        <end position="328"/>
    </location>
</feature>
<evidence type="ECO:0000256" key="1">
    <source>
        <dbReference type="ARBA" id="ARBA00012486"/>
    </source>
</evidence>
<dbReference type="Proteomes" id="UP001149163">
    <property type="component" value="Unassembled WGS sequence"/>
</dbReference>
<keyword evidence="2" id="KW-0808">Transferase</keyword>
<comment type="similarity">
    <text evidence="14">Belongs to the cyclin family.</text>
</comment>
<evidence type="ECO:0000256" key="5">
    <source>
        <dbReference type="ARBA" id="ARBA00022840"/>
    </source>
</evidence>
<evidence type="ECO:0000256" key="15">
    <source>
        <dbReference type="SAM" id="MobiDB-lite"/>
    </source>
</evidence>
<keyword evidence="4" id="KW-0833">Ubl conjugation pathway</keyword>
<accession>A0A9W9IJZ3</accession>
<dbReference type="FunFam" id="3.10.110.10:FF:000037">
    <property type="entry name" value="ubiquitin-conjugating enzyme E2 27"/>
    <property type="match status" value="1"/>
</dbReference>
<dbReference type="EMBL" id="JAPQKN010000001">
    <property type="protein sequence ID" value="KAJ5177055.1"/>
    <property type="molecule type" value="Genomic_DNA"/>
</dbReference>
<dbReference type="CDD" id="cd20524">
    <property type="entry name" value="CYCLIN_CCNH_rpt1"/>
    <property type="match status" value="1"/>
</dbReference>
<keyword evidence="18" id="KW-1185">Reference proteome</keyword>
<gene>
    <name evidence="17" type="ORF">N7482_002932</name>
</gene>
<evidence type="ECO:0000256" key="9">
    <source>
        <dbReference type="ARBA" id="ARBA00042179"/>
    </source>
</evidence>
<evidence type="ECO:0000256" key="10">
    <source>
        <dbReference type="ARBA" id="ARBA00042190"/>
    </source>
</evidence>
<keyword evidence="5" id="KW-0067">ATP-binding</keyword>
<dbReference type="InterPro" id="IPR015368">
    <property type="entry name" value="UBA_C_fun"/>
</dbReference>
<dbReference type="InterPro" id="IPR016135">
    <property type="entry name" value="UBQ-conjugating_enzyme/RWD"/>
</dbReference>
<dbReference type="Pfam" id="PF00134">
    <property type="entry name" value="Cyclin_N"/>
    <property type="match status" value="1"/>
</dbReference>
<dbReference type="Pfam" id="PF00179">
    <property type="entry name" value="UQ_con"/>
    <property type="match status" value="1"/>
</dbReference>
<dbReference type="OrthoDB" id="340962at2759"/>
<evidence type="ECO:0000256" key="11">
    <source>
        <dbReference type="ARBA" id="ARBA00072431"/>
    </source>
</evidence>
<keyword evidence="6 14" id="KW-0195">Cyclin</keyword>
<dbReference type="InterPro" id="IPR006671">
    <property type="entry name" value="Cyclin_N"/>
</dbReference>
<evidence type="ECO:0000256" key="4">
    <source>
        <dbReference type="ARBA" id="ARBA00022786"/>
    </source>
</evidence>
<proteinExistence type="inferred from homology"/>
<feature type="region of interest" description="Disordered" evidence="15">
    <location>
        <begin position="1"/>
        <end position="51"/>
    </location>
</feature>
<dbReference type="InterPro" id="IPR050113">
    <property type="entry name" value="Ub_conjugating_enzyme"/>
</dbReference>
<sequence length="675" mass="74921">MSKSSTRRIGKELADIHADPHSQISAEPVGGQDDVTHLRGSFPGPPDTPYEGGTYNIDIKIPTDYPFRPPVMKFETKVWHPNVSSQTGAICLDTLSTAWSPVLTIKSALISLQSLLSTPEPKDPQDAEVANMMLQSPKVFERVAREWAILYAGAPSNGTDASREGIEEAPVTIEDDPLAQYNGYDKSLVDNFGAMGFQVPNIVHVFGELGIYQDSHQLDDHQVDEVCAWLLSGSDIVYRLTGTRLPRGAKQGFPLNANMIEDDIYRTSSQFRLWTYTEESLQSLRTATNNVASERVRAALRRARERHASATHSTTGTPQPGSDGEDKDIECLTPEEELVLVRYYCEKTVELGETYRPPLPTAVRATAIQYLRRFYLTNSPMTYHPKSIMACALFLATKTDNYYMSLRQFADGIPGDTKADDVIAPEFLLMQGLRFTFDVRHPFRGLEGGAMELSAIAQGQGKPAPHQLHQTSESLKQSLLSIASPPFPSSSILDRIGRAHGATRELLKSAAQMTDAYFLYTPSQIWLAAFLVADRPLAEFYLDTKLGGPIDPAAMDTDDSNLQNPLYDLRTKLLKVLTDCGALLQSYTPLSSDPDQMKSLKRIAKKLYHCQNPEKVNLKRDFTAPRSTPAADSGTTTSESATERLAKKRRLEMEQKQRGAQDMFGPELVPDRTKH</sequence>
<dbReference type="PANTHER" id="PTHR24067">
    <property type="entry name" value="UBIQUITIN-CONJUGATING ENZYME E2"/>
    <property type="match status" value="1"/>
</dbReference>
<comment type="caution">
    <text evidence="17">The sequence shown here is derived from an EMBL/GenBank/DDBJ whole genome shotgun (WGS) entry which is preliminary data.</text>
</comment>
<dbReference type="InterPro" id="IPR031658">
    <property type="entry name" value="Cyclin_C_2"/>
</dbReference>
<feature type="compositionally biased region" description="Polar residues" evidence="15">
    <location>
        <begin position="311"/>
        <end position="320"/>
    </location>
</feature>